<evidence type="ECO:0000313" key="15">
    <source>
        <dbReference type="Proteomes" id="UP001486888"/>
    </source>
</evidence>
<dbReference type="EC" id="2.7.13.3" evidence="3"/>
<comment type="catalytic activity">
    <reaction evidence="1">
        <text>ATP + protein L-histidine = ADP + protein N-phospho-L-histidine.</text>
        <dbReference type="EC" id="2.7.13.3"/>
    </reaction>
</comment>
<dbReference type="GO" id="GO:0004519">
    <property type="term" value="F:endonuclease activity"/>
    <property type="evidence" value="ECO:0007669"/>
    <property type="project" value="UniProtKB-KW"/>
</dbReference>
<dbReference type="InterPro" id="IPR003661">
    <property type="entry name" value="HisK_dim/P_dom"/>
</dbReference>
<dbReference type="SUPFAM" id="SSF55874">
    <property type="entry name" value="ATPase domain of HSP90 chaperone/DNA topoisomerase II/histidine kinase"/>
    <property type="match status" value="1"/>
</dbReference>
<organism evidence="14 15">
    <name type="scientific">Glutamicibacter ectropisis</name>
    <dbReference type="NCBI Taxonomy" id="3046593"/>
    <lineage>
        <taxon>Bacteria</taxon>
        <taxon>Bacillati</taxon>
        <taxon>Actinomycetota</taxon>
        <taxon>Actinomycetes</taxon>
        <taxon>Micrococcales</taxon>
        <taxon>Micrococcaceae</taxon>
        <taxon>Glutamicibacter</taxon>
    </lineage>
</organism>
<keyword evidence="14" id="KW-0540">Nuclease</keyword>
<keyword evidence="15" id="KW-1185">Reference proteome</keyword>
<evidence type="ECO:0000256" key="4">
    <source>
        <dbReference type="ARBA" id="ARBA00022553"/>
    </source>
</evidence>
<dbReference type="Pfam" id="PF02518">
    <property type="entry name" value="HATPase_c"/>
    <property type="match status" value="1"/>
</dbReference>
<sequence length="477" mass="51992">MRIRVLAVLGSLLLVIVVLVSSVLMQSVSSDATADVQVNRLSSLNRFVQVASHASGNDDLEMLQLEMDTYSQLYNEGLLIVVDDRQLISGDIRADDAAVKEIVGAAALNLDRTEIPEISPLTETVALISRPFGNSAQVLGSVTMQVNLEPARARVLQASAFILVLTLSIGFIFLLLADRLATWVLRPLHRLDDSVQLLTQMHQPIPLVEQGPPELRALSRSVSSMAQTMATSRQQQQELIAETSHQLRNPVAALRLRVDLLRMRLTDEASLAGLHAVENELARLEMLLDGVLRLASAEHRLTEQKSDKTDTEVAHPEKPTSAFQILAEEIERQSAMAQKTGNTLTFEADSTSASEDVVWCHEFDLQQMVSELLENALKYAPGTEIKLAVHTSPTTNDIVICDQGPGLGKAELERAGERFWRAESVRGTPGTGLGLAIVDRLARANSGQLIVGSNGDAGLKVIIRLPRAQTPKGTDHE</sequence>
<feature type="transmembrane region" description="Helical" evidence="11">
    <location>
        <begin position="155"/>
        <end position="177"/>
    </location>
</feature>
<evidence type="ECO:0000256" key="7">
    <source>
        <dbReference type="ARBA" id="ARBA00022777"/>
    </source>
</evidence>
<comment type="subcellular location">
    <subcellularLocation>
        <location evidence="2">Cell membrane</location>
    </subcellularLocation>
</comment>
<dbReference type="InterPro" id="IPR003594">
    <property type="entry name" value="HATPase_dom"/>
</dbReference>
<dbReference type="PANTHER" id="PTHR45436:SF5">
    <property type="entry name" value="SENSOR HISTIDINE KINASE TRCS"/>
    <property type="match status" value="1"/>
</dbReference>
<keyword evidence="8 11" id="KW-1133">Transmembrane helix</keyword>
<dbReference type="InterPro" id="IPR036097">
    <property type="entry name" value="HisK_dim/P_sf"/>
</dbReference>
<dbReference type="PROSITE" id="PS50109">
    <property type="entry name" value="HIS_KIN"/>
    <property type="match status" value="1"/>
</dbReference>
<dbReference type="PANTHER" id="PTHR45436">
    <property type="entry name" value="SENSOR HISTIDINE KINASE YKOH"/>
    <property type="match status" value="1"/>
</dbReference>
<dbReference type="PRINTS" id="PR00344">
    <property type="entry name" value="BCTRLSENSOR"/>
</dbReference>
<dbReference type="KEGG" id="gey:QMQ05_07950"/>
<dbReference type="InterPro" id="IPR005467">
    <property type="entry name" value="His_kinase_dom"/>
</dbReference>
<evidence type="ECO:0000256" key="10">
    <source>
        <dbReference type="ARBA" id="ARBA00023136"/>
    </source>
</evidence>
<dbReference type="CDD" id="cd00082">
    <property type="entry name" value="HisKA"/>
    <property type="match status" value="1"/>
</dbReference>
<evidence type="ECO:0000256" key="1">
    <source>
        <dbReference type="ARBA" id="ARBA00000085"/>
    </source>
</evidence>
<dbReference type="SUPFAM" id="SSF47384">
    <property type="entry name" value="Homodimeric domain of signal transducing histidine kinase"/>
    <property type="match status" value="1"/>
</dbReference>
<keyword evidence="4" id="KW-0597">Phosphoprotein</keyword>
<dbReference type="InterPro" id="IPR050428">
    <property type="entry name" value="TCS_sensor_his_kinase"/>
</dbReference>
<dbReference type="Proteomes" id="UP001486888">
    <property type="component" value="Chromosome"/>
</dbReference>
<keyword evidence="5" id="KW-0808">Transferase</keyword>
<evidence type="ECO:0000259" key="13">
    <source>
        <dbReference type="PROSITE" id="PS50885"/>
    </source>
</evidence>
<name>A0AAU6WIU4_9MICC</name>
<dbReference type="InterPro" id="IPR004358">
    <property type="entry name" value="Sig_transdc_His_kin-like_C"/>
</dbReference>
<evidence type="ECO:0000256" key="6">
    <source>
        <dbReference type="ARBA" id="ARBA00022692"/>
    </source>
</evidence>
<dbReference type="PROSITE" id="PS50885">
    <property type="entry name" value="HAMP"/>
    <property type="match status" value="1"/>
</dbReference>
<dbReference type="Gene3D" id="3.30.565.10">
    <property type="entry name" value="Histidine kinase-like ATPase, C-terminal domain"/>
    <property type="match status" value="1"/>
</dbReference>
<reference evidence="14 15" key="1">
    <citation type="submission" date="2023-05" db="EMBL/GenBank/DDBJ databases">
        <title>Glutamicibacter sp. B1, complete genome.</title>
        <authorList>
            <person name="Long Y.H."/>
            <person name="Fang T."/>
            <person name="Li X.Y."/>
        </authorList>
    </citation>
    <scope>NUCLEOTIDE SEQUENCE [LARGE SCALE GENOMIC DNA]</scope>
    <source>
        <strain evidence="14 15">B1</strain>
    </source>
</reference>
<gene>
    <name evidence="14" type="ORF">QMQ05_07950</name>
</gene>
<keyword evidence="10 11" id="KW-0472">Membrane</keyword>
<evidence type="ECO:0000259" key="12">
    <source>
        <dbReference type="PROSITE" id="PS50109"/>
    </source>
</evidence>
<evidence type="ECO:0000256" key="8">
    <source>
        <dbReference type="ARBA" id="ARBA00022989"/>
    </source>
</evidence>
<evidence type="ECO:0000256" key="2">
    <source>
        <dbReference type="ARBA" id="ARBA00004236"/>
    </source>
</evidence>
<evidence type="ECO:0000256" key="3">
    <source>
        <dbReference type="ARBA" id="ARBA00012438"/>
    </source>
</evidence>
<dbReference type="EMBL" id="CP125942">
    <property type="protein sequence ID" value="XAO47429.1"/>
    <property type="molecule type" value="Genomic_DNA"/>
</dbReference>
<dbReference type="SMART" id="SM00387">
    <property type="entry name" value="HATPase_c"/>
    <property type="match status" value="1"/>
</dbReference>
<keyword evidence="14" id="KW-0255">Endonuclease</keyword>
<feature type="domain" description="HAMP" evidence="13">
    <location>
        <begin position="182"/>
        <end position="234"/>
    </location>
</feature>
<dbReference type="GO" id="GO:0005886">
    <property type="term" value="C:plasma membrane"/>
    <property type="evidence" value="ECO:0007669"/>
    <property type="project" value="UniProtKB-SubCell"/>
</dbReference>
<dbReference type="SMART" id="SM00388">
    <property type="entry name" value="HisKA"/>
    <property type="match status" value="1"/>
</dbReference>
<keyword evidence="9" id="KW-0902">Two-component regulatory system</keyword>
<evidence type="ECO:0000313" key="14">
    <source>
        <dbReference type="EMBL" id="XAO47429.1"/>
    </source>
</evidence>
<keyword evidence="7 14" id="KW-0418">Kinase</keyword>
<proteinExistence type="predicted"/>
<evidence type="ECO:0000256" key="11">
    <source>
        <dbReference type="SAM" id="Phobius"/>
    </source>
</evidence>
<protein>
    <recommendedName>
        <fullName evidence="3">histidine kinase</fullName>
        <ecNumber evidence="3">2.7.13.3</ecNumber>
    </recommendedName>
</protein>
<dbReference type="InterPro" id="IPR036890">
    <property type="entry name" value="HATPase_C_sf"/>
</dbReference>
<dbReference type="AlphaFoldDB" id="A0AAU6WIU4"/>
<accession>A0AAU6WIU4</accession>
<feature type="domain" description="Histidine kinase" evidence="12">
    <location>
        <begin position="242"/>
        <end position="469"/>
    </location>
</feature>
<dbReference type="Pfam" id="PF00512">
    <property type="entry name" value="HisKA"/>
    <property type="match status" value="1"/>
</dbReference>
<evidence type="ECO:0000256" key="9">
    <source>
        <dbReference type="ARBA" id="ARBA00023012"/>
    </source>
</evidence>
<evidence type="ECO:0000256" key="5">
    <source>
        <dbReference type="ARBA" id="ARBA00022679"/>
    </source>
</evidence>
<dbReference type="GO" id="GO:0000155">
    <property type="term" value="F:phosphorelay sensor kinase activity"/>
    <property type="evidence" value="ECO:0007669"/>
    <property type="project" value="InterPro"/>
</dbReference>
<keyword evidence="6 11" id="KW-0812">Transmembrane</keyword>
<dbReference type="RefSeq" id="WP_345474460.1">
    <property type="nucleotide sequence ID" value="NZ_CP125942.1"/>
</dbReference>
<keyword evidence="14" id="KW-0378">Hydrolase</keyword>
<dbReference type="Gene3D" id="1.10.287.130">
    <property type="match status" value="1"/>
</dbReference>
<dbReference type="CDD" id="cd00075">
    <property type="entry name" value="HATPase"/>
    <property type="match status" value="1"/>
</dbReference>
<dbReference type="InterPro" id="IPR003660">
    <property type="entry name" value="HAMP_dom"/>
</dbReference>